<dbReference type="PANTHER" id="PTHR19248">
    <property type="entry name" value="ATP-BINDING TRANSPORT PROTEIN-RELATED"/>
    <property type="match status" value="1"/>
</dbReference>
<protein>
    <submittedName>
        <fullName evidence="1">ABCE1 protein</fullName>
    </submittedName>
</protein>
<dbReference type="AlphaFoldDB" id="A0A812JQG6"/>
<proteinExistence type="predicted"/>
<dbReference type="OrthoDB" id="6593433at2759"/>
<accession>A0A812JQG6</accession>
<keyword evidence="2" id="KW-1185">Reference proteome</keyword>
<name>A0A812JQG6_9DINO</name>
<organism evidence="1 2">
    <name type="scientific">Symbiodinium natans</name>
    <dbReference type="NCBI Taxonomy" id="878477"/>
    <lineage>
        <taxon>Eukaryota</taxon>
        <taxon>Sar</taxon>
        <taxon>Alveolata</taxon>
        <taxon>Dinophyceae</taxon>
        <taxon>Suessiales</taxon>
        <taxon>Symbiodiniaceae</taxon>
        <taxon>Symbiodinium</taxon>
    </lineage>
</organism>
<comment type="caution">
    <text evidence="1">The sequence shown here is derived from an EMBL/GenBank/DDBJ whole genome shotgun (WGS) entry which is preliminary data.</text>
</comment>
<dbReference type="EMBL" id="CAJNDS010000456">
    <property type="protein sequence ID" value="CAE7208259.1"/>
    <property type="molecule type" value="Genomic_DNA"/>
</dbReference>
<evidence type="ECO:0000313" key="1">
    <source>
        <dbReference type="EMBL" id="CAE7208259.1"/>
    </source>
</evidence>
<dbReference type="InterPro" id="IPR013283">
    <property type="entry name" value="RLI1"/>
</dbReference>
<dbReference type="Proteomes" id="UP000604046">
    <property type="component" value="Unassembled WGS sequence"/>
</dbReference>
<reference evidence="1" key="1">
    <citation type="submission" date="2021-02" db="EMBL/GenBank/DDBJ databases">
        <authorList>
            <person name="Dougan E. K."/>
            <person name="Rhodes N."/>
            <person name="Thang M."/>
            <person name="Chan C."/>
        </authorList>
    </citation>
    <scope>NUCLEOTIDE SEQUENCE</scope>
</reference>
<gene>
    <name evidence="1" type="primary">ABCE1</name>
    <name evidence="1" type="ORF">SNAT2548_LOCUS6779</name>
</gene>
<evidence type="ECO:0000313" key="2">
    <source>
        <dbReference type="Proteomes" id="UP000604046"/>
    </source>
</evidence>
<sequence length="171" mass="19149">MYNVVAGKLLRTTLRICPRPSSYLDVRQRIAAAQVIRSLQTTDNYIIVVESYSWSSRAPLSIVGMLRWGSAGAYGVVTMPFSVREGINVFLDGFIPTDTQTALHRIVHMSAWLECTWVSLTFKVSEDLDPSKLDRMHNTECLAFVDFSELQLLASLEHDEHVLGGIQTCPS</sequence>